<keyword evidence="5" id="KW-0863">Zinc-finger</keyword>
<gene>
    <name evidence="11" type="ORF">R9X50_00579700</name>
</gene>
<dbReference type="InterPro" id="IPR012340">
    <property type="entry name" value="NA-bd_OB-fold"/>
</dbReference>
<feature type="region of interest" description="Disordered" evidence="8">
    <location>
        <begin position="732"/>
        <end position="865"/>
    </location>
</feature>
<feature type="compositionally biased region" description="Basic and acidic residues" evidence="8">
    <location>
        <begin position="275"/>
        <end position="287"/>
    </location>
</feature>
<organism evidence="11 12">
    <name type="scientific">Acrodontium crateriforme</name>
    <dbReference type="NCBI Taxonomy" id="150365"/>
    <lineage>
        <taxon>Eukaryota</taxon>
        <taxon>Fungi</taxon>
        <taxon>Dikarya</taxon>
        <taxon>Ascomycota</taxon>
        <taxon>Pezizomycotina</taxon>
        <taxon>Dothideomycetes</taxon>
        <taxon>Dothideomycetidae</taxon>
        <taxon>Mycosphaerellales</taxon>
        <taxon>Teratosphaeriaceae</taxon>
        <taxon>Acrodontium</taxon>
    </lineage>
</organism>
<keyword evidence="12" id="KW-1185">Reference proteome</keyword>
<feature type="compositionally biased region" description="Low complexity" evidence="8">
    <location>
        <begin position="776"/>
        <end position="792"/>
    </location>
</feature>
<dbReference type="InterPro" id="IPR015408">
    <property type="entry name" value="Znf_Mcm10/DnaG"/>
</dbReference>
<feature type="compositionally biased region" description="Basic and acidic residues" evidence="8">
    <location>
        <begin position="829"/>
        <end position="840"/>
    </location>
</feature>
<feature type="region of interest" description="Disordered" evidence="8">
    <location>
        <begin position="204"/>
        <end position="360"/>
    </location>
</feature>
<evidence type="ECO:0000256" key="7">
    <source>
        <dbReference type="ARBA" id="ARBA00023242"/>
    </source>
</evidence>
<name>A0AAQ3MCW7_9PEZI</name>
<dbReference type="InterPro" id="IPR055065">
    <property type="entry name" value="OB_MCM10"/>
</dbReference>
<evidence type="ECO:0000256" key="4">
    <source>
        <dbReference type="ARBA" id="ARBA00022723"/>
    </source>
</evidence>
<comment type="subcellular location">
    <subcellularLocation>
        <location evidence="1">Nucleus</location>
    </subcellularLocation>
</comment>
<feature type="region of interest" description="Disordered" evidence="8">
    <location>
        <begin position="1"/>
        <end position="97"/>
    </location>
</feature>
<feature type="compositionally biased region" description="Basic and acidic residues" evidence="8">
    <location>
        <begin position="8"/>
        <end position="18"/>
    </location>
</feature>
<protein>
    <submittedName>
        <fullName evidence="11">DNA replication licensing factor mcm10</fullName>
    </submittedName>
</protein>
<sequence length="865" mass="94673">MVVVPESPRAKVSPDKDSSQWPPKSPFQALMSSPSGRKKWRDYSRRDDSGSRSPSPSPRKAVTTSAALRALSDPFDDGADEDDDEDEDEDEEMMKLKLQEIQAKLKLKELQRQRKKARQAGGAEQTPDAESRPTSQFGSGTMVSPRRVQRTAIPEHRREERGIEVPLSPTKDRITVTQQQLSPARVRLGLTTATRAYDVSLKRARGTGTRAHSALGITKQATDSPRSFSERLAASRLEASEQQAKQDRIAQSRSEGFGTATSGFSQAKNIIQKGSRSDLRSKVESMRSPDSSTPSTMSKGGEQRVAPPSSTLERNIPRSSFEKPEQSIPLTHRNDGRTEEPRDDTASSNDKPESSSFDPFSEIHLTKRLIPHIGVARAVEESQIYTLPRLLKEVKAPHYEAPDCEGDFVVFAILASKSSPYDQKAKHLTSDSNKPQEDANAPRNKFMVLKLCDLEWEVDCFLFGTAFDQFWKLTPGTLLAILNPAIMPPKTNQHSGRFTLKLGSSEDSVMEIGVARDLGYCVSMKKDGQLCGTWVDKRKTEICEFHLNLLVEKQRKGRMEVNTMWRGAGTSENRPGGRSQQESSWGKKKANGSCHGEYGRLYAVPTGLVGKSAATLLDDDDIDKLHNMTREEASRKRIATAQRERDLAKRLGEMGNGVGAEYLRASTAGSTSTCPKPSTTATTNKSSLAPTPGKPDYFEKPKIADLGLLGNKASAIRLSPAKDRKRHFGLGTLTSARTTGGGKEAMGWGGARKAGLWGPPSQKPPAPPTSSKDGTPRASTPSRSAPSATKPAIRAGLVRERSHDELFRTATNDTVRSGSQSPRKKRARFALEKGIREPGRESLGGEALGITNDDDDDDDGLDIIA</sequence>
<evidence type="ECO:0000259" key="10">
    <source>
        <dbReference type="Pfam" id="PF22379"/>
    </source>
</evidence>
<dbReference type="GO" id="GO:0043596">
    <property type="term" value="C:nuclear replication fork"/>
    <property type="evidence" value="ECO:0007669"/>
    <property type="project" value="TreeGrafter"/>
</dbReference>
<evidence type="ECO:0000313" key="12">
    <source>
        <dbReference type="Proteomes" id="UP001303373"/>
    </source>
</evidence>
<feature type="domain" description="MCM10 OB-fold" evidence="10">
    <location>
        <begin position="360"/>
        <end position="497"/>
    </location>
</feature>
<feature type="domain" description="Zinc finger Mcm10/DnaG-type" evidence="9">
    <location>
        <begin position="513"/>
        <end position="558"/>
    </location>
</feature>
<keyword evidence="4" id="KW-0479">Metal-binding</keyword>
<dbReference type="GO" id="GO:0006270">
    <property type="term" value="P:DNA replication initiation"/>
    <property type="evidence" value="ECO:0007669"/>
    <property type="project" value="InterPro"/>
</dbReference>
<dbReference type="Pfam" id="PF22379">
    <property type="entry name" value="OB_MCM10"/>
    <property type="match status" value="1"/>
</dbReference>
<dbReference type="Gene3D" id="2.40.50.140">
    <property type="entry name" value="Nucleic acid-binding proteins"/>
    <property type="match status" value="1"/>
</dbReference>
<feature type="compositionally biased region" description="Polar residues" evidence="8">
    <location>
        <begin position="570"/>
        <end position="584"/>
    </location>
</feature>
<evidence type="ECO:0000256" key="6">
    <source>
        <dbReference type="ARBA" id="ARBA00022833"/>
    </source>
</evidence>
<feature type="compositionally biased region" description="Basic and acidic residues" evidence="8">
    <location>
        <begin position="41"/>
        <end position="50"/>
    </location>
</feature>
<feature type="compositionally biased region" description="Basic and acidic residues" evidence="8">
    <location>
        <begin position="797"/>
        <end position="807"/>
    </location>
</feature>
<keyword evidence="7" id="KW-0539">Nucleus</keyword>
<feature type="compositionally biased region" description="Gly residues" evidence="8">
    <location>
        <begin position="739"/>
        <end position="752"/>
    </location>
</feature>
<feature type="region of interest" description="Disordered" evidence="8">
    <location>
        <begin position="667"/>
        <end position="696"/>
    </location>
</feature>
<proteinExistence type="inferred from homology"/>
<feature type="compositionally biased region" description="Basic and acidic residues" evidence="8">
    <location>
        <begin position="153"/>
        <end position="163"/>
    </location>
</feature>
<dbReference type="PANTHER" id="PTHR13454:SF11">
    <property type="entry name" value="PROTEIN MCM10 HOMOLOG"/>
    <property type="match status" value="1"/>
</dbReference>
<feature type="compositionally biased region" description="Acidic residues" evidence="8">
    <location>
        <begin position="852"/>
        <end position="865"/>
    </location>
</feature>
<keyword evidence="3" id="KW-0235">DNA replication</keyword>
<evidence type="ECO:0000256" key="5">
    <source>
        <dbReference type="ARBA" id="ARBA00022771"/>
    </source>
</evidence>
<evidence type="ECO:0000256" key="3">
    <source>
        <dbReference type="ARBA" id="ARBA00022705"/>
    </source>
</evidence>
<evidence type="ECO:0000259" key="9">
    <source>
        <dbReference type="Pfam" id="PF09329"/>
    </source>
</evidence>
<feature type="compositionally biased region" description="Acidic residues" evidence="8">
    <location>
        <begin position="74"/>
        <end position="92"/>
    </location>
</feature>
<feature type="region of interest" description="Disordered" evidence="8">
    <location>
        <begin position="109"/>
        <end position="180"/>
    </location>
</feature>
<accession>A0AAQ3MCW7</accession>
<feature type="compositionally biased region" description="Basic and acidic residues" evidence="8">
    <location>
        <begin position="332"/>
        <end position="353"/>
    </location>
</feature>
<dbReference type="GO" id="GO:0003697">
    <property type="term" value="F:single-stranded DNA binding"/>
    <property type="evidence" value="ECO:0007669"/>
    <property type="project" value="InterPro"/>
</dbReference>
<evidence type="ECO:0000256" key="2">
    <source>
        <dbReference type="ARBA" id="ARBA00009679"/>
    </source>
</evidence>
<feature type="compositionally biased region" description="Polar residues" evidence="8">
    <location>
        <begin position="288"/>
        <end position="298"/>
    </location>
</feature>
<feature type="region of interest" description="Disordered" evidence="8">
    <location>
        <begin position="566"/>
        <end position="593"/>
    </location>
</feature>
<dbReference type="PANTHER" id="PTHR13454">
    <property type="entry name" value="PROTEIN MCM10 HOMOLOG"/>
    <property type="match status" value="1"/>
</dbReference>
<feature type="compositionally biased region" description="Polar residues" evidence="8">
    <location>
        <begin position="667"/>
        <end position="689"/>
    </location>
</feature>
<dbReference type="EMBL" id="CP138588">
    <property type="protein sequence ID" value="WPH02927.1"/>
    <property type="molecule type" value="Genomic_DNA"/>
</dbReference>
<evidence type="ECO:0000256" key="8">
    <source>
        <dbReference type="SAM" id="MobiDB-lite"/>
    </source>
</evidence>
<dbReference type="Pfam" id="PF09329">
    <property type="entry name" value="zf-primase"/>
    <property type="match status" value="1"/>
</dbReference>
<feature type="compositionally biased region" description="Polar residues" evidence="8">
    <location>
        <begin position="251"/>
        <end position="274"/>
    </location>
</feature>
<evidence type="ECO:0000313" key="11">
    <source>
        <dbReference type="EMBL" id="WPH02927.1"/>
    </source>
</evidence>
<keyword evidence="6" id="KW-0862">Zinc</keyword>
<feature type="compositionally biased region" description="Polar residues" evidence="8">
    <location>
        <begin position="132"/>
        <end position="142"/>
    </location>
</feature>
<comment type="similarity">
    <text evidence="2">Belongs to the MCM10 family.</text>
</comment>
<dbReference type="GO" id="GO:0003688">
    <property type="term" value="F:DNA replication origin binding"/>
    <property type="evidence" value="ECO:0007669"/>
    <property type="project" value="TreeGrafter"/>
</dbReference>
<evidence type="ECO:0000256" key="1">
    <source>
        <dbReference type="ARBA" id="ARBA00004123"/>
    </source>
</evidence>
<dbReference type="AlphaFoldDB" id="A0AAQ3MCW7"/>
<dbReference type="Proteomes" id="UP001303373">
    <property type="component" value="Chromosome 9"/>
</dbReference>
<reference evidence="11 12" key="1">
    <citation type="submission" date="2023-11" db="EMBL/GenBank/DDBJ databases">
        <title>An acidophilic fungus is an integral part of prey digestion in a carnivorous sundew plant.</title>
        <authorList>
            <person name="Tsai I.J."/>
        </authorList>
    </citation>
    <scope>NUCLEOTIDE SEQUENCE [LARGE SCALE GENOMIC DNA]</scope>
    <source>
        <strain evidence="11">169a</strain>
    </source>
</reference>
<feature type="compositionally biased region" description="Polar residues" evidence="8">
    <location>
        <begin position="809"/>
        <end position="821"/>
    </location>
</feature>
<dbReference type="GO" id="GO:0008270">
    <property type="term" value="F:zinc ion binding"/>
    <property type="evidence" value="ECO:0007669"/>
    <property type="project" value="UniProtKB-KW"/>
</dbReference>
<dbReference type="InterPro" id="IPR040184">
    <property type="entry name" value="Mcm10"/>
</dbReference>